<dbReference type="GO" id="GO:0015627">
    <property type="term" value="C:type II protein secretion system complex"/>
    <property type="evidence" value="ECO:0007669"/>
    <property type="project" value="InterPro"/>
</dbReference>
<reference evidence="14" key="1">
    <citation type="submission" date="2011-04" db="EMBL/GenBank/DDBJ databases">
        <title>The complete genome of Thermodesulfatator indicus DSM 15286.</title>
        <authorList>
            <person name="Lucas S."/>
            <person name="Copeland A."/>
            <person name="Lapidus A."/>
            <person name="Bruce D."/>
            <person name="Goodwin L."/>
            <person name="Pitluck S."/>
            <person name="Peters L."/>
            <person name="Kyrpides N."/>
            <person name="Mavromatis K."/>
            <person name="Pagani I."/>
            <person name="Ivanova N."/>
            <person name="Saunders L."/>
            <person name="Detter J.C."/>
            <person name="Tapia R."/>
            <person name="Han C."/>
            <person name="Land M."/>
            <person name="Hauser L."/>
            <person name="Markowitz V."/>
            <person name="Cheng J.-F."/>
            <person name="Hugenholtz P."/>
            <person name="Woyke T."/>
            <person name="Wu D."/>
            <person name="Spring S."/>
            <person name="Schroeder M."/>
            <person name="Brambilla E."/>
            <person name="Klenk H.-P."/>
            <person name="Eisen J.A."/>
        </authorList>
    </citation>
    <scope>NUCLEOTIDE SEQUENCE [LARGE SCALE GENOMIC DNA]</scope>
    <source>
        <strain evidence="14">DSM 15286 / JCM 11887 / CIR29812</strain>
    </source>
</reference>
<dbReference type="PANTHER" id="PTHR30332">
    <property type="entry name" value="PROBABLE GENERAL SECRETION PATHWAY PROTEIN D"/>
    <property type="match status" value="1"/>
</dbReference>
<comment type="similarity">
    <text evidence="2">Belongs to the bacterial secretin family. GSP D subfamily.</text>
</comment>
<accession>F8ADG4</accession>
<evidence type="ECO:0000256" key="6">
    <source>
        <dbReference type="ARBA" id="ARBA00022927"/>
    </source>
</evidence>
<dbReference type="FunCoup" id="F8ADG4">
    <property type="interactions" value="81"/>
</dbReference>
<dbReference type="STRING" id="667014.Thein_2133"/>
<dbReference type="Proteomes" id="UP000006793">
    <property type="component" value="Chromosome"/>
</dbReference>
<dbReference type="InterPro" id="IPR004846">
    <property type="entry name" value="T2SS/T3SS_dom"/>
</dbReference>
<feature type="domain" description="NolW-like" evidence="12">
    <location>
        <begin position="340"/>
        <end position="426"/>
    </location>
</feature>
<dbReference type="PANTHER" id="PTHR30332:SF25">
    <property type="entry name" value="SECRETIN XPSD"/>
    <property type="match status" value="1"/>
</dbReference>
<evidence type="ECO:0000259" key="11">
    <source>
        <dbReference type="Pfam" id="PF00263"/>
    </source>
</evidence>
<keyword evidence="4" id="KW-0812">Transmembrane</keyword>
<dbReference type="GO" id="GO:0015628">
    <property type="term" value="P:protein secretion by the type II secretion system"/>
    <property type="evidence" value="ECO:0007669"/>
    <property type="project" value="InterPro"/>
</dbReference>
<dbReference type="KEGG" id="tid:Thein_2133"/>
<evidence type="ECO:0000256" key="8">
    <source>
        <dbReference type="ARBA" id="ARBA00023237"/>
    </source>
</evidence>
<dbReference type="InParanoid" id="F8ADG4"/>
<evidence type="ECO:0000256" key="9">
    <source>
        <dbReference type="RuleBase" id="RU004004"/>
    </source>
</evidence>
<dbReference type="PRINTS" id="PR00811">
    <property type="entry name" value="BCTERIALGSPD"/>
</dbReference>
<dbReference type="PRINTS" id="PR01032">
    <property type="entry name" value="PHAGEIV"/>
</dbReference>
<organism evidence="13 14">
    <name type="scientific">Thermodesulfatator indicus (strain DSM 15286 / JCM 11887 / CIR29812)</name>
    <dbReference type="NCBI Taxonomy" id="667014"/>
    <lineage>
        <taxon>Bacteria</taxon>
        <taxon>Pseudomonadati</taxon>
        <taxon>Thermodesulfobacteriota</taxon>
        <taxon>Thermodesulfobacteria</taxon>
        <taxon>Thermodesulfobacteriales</taxon>
        <taxon>Thermodesulfatatoraceae</taxon>
        <taxon>Thermodesulfatator</taxon>
    </lineage>
</organism>
<keyword evidence="3 9" id="KW-0813">Transport</keyword>
<evidence type="ECO:0000313" key="14">
    <source>
        <dbReference type="Proteomes" id="UP000006793"/>
    </source>
</evidence>
<keyword evidence="5" id="KW-0732">Signal</keyword>
<keyword evidence="7" id="KW-0472">Membrane</keyword>
<sequence>MFTSQYTSQRIYKFIFISFAFFLLILAGCQPKQPPVTSVSMFPEKPLEKTNPPSSPPVTEKKQDKVAPVVEEKNVKAKIPPAFVLLQEQKPKKTKILKTPTIKKTEDGKIELALDLEGADLLDFLDLLFKETLKVNYIVSPQARAKITAHIHGSFSKTEIIKIVSQILEMQGLTLVSSPDFYRIVPASGLASISGNISFAVLKPRYLTINEITNLVKSLLTPNARILTSKEQNTLILIDNPDNLAKVSRLVSLLDEDVLAGMNLALYRPKALEAETLGNYLKAIFQAGPLKNFRYSSFIDFIPLKEINALLIISKEKETLDRVYQWIKELDQGENASQEVFIYQVENGDAEEIAQILQDTFAKTTQKTSTRKTIIKAKKTAISPELAGEIRIIPDKTNNLLVIKATRQDYLTIKRLLEKIDVLPRQVVIEMLIMEITLNRALEHGVEWFLKNRTTYKGDTYELGSKFSKSTTPSNVFEDINQITLSGLTLSIYKAADLGALFNILQSVSQINILSNPVILATDNKEARIQIGQEVPIITQQITNTSATEPNITSTVQYRDTGIILDVKPHINSSGLVKLDIVQEISSAQKNYLGLENTPLISKRKIETSLVVKNNQTVILGGLIDNRQELAETGIPILKDLPFLGHLFKWQKKTRDRTELLIAITPRVVRNYQEAETVMYQFKQKIEDLKKRMEKR</sequence>
<comment type="subcellular location">
    <subcellularLocation>
        <location evidence="1 9">Cell outer membrane</location>
    </subcellularLocation>
</comment>
<dbReference type="Gene3D" id="3.30.1370.120">
    <property type="match status" value="2"/>
</dbReference>
<keyword evidence="8" id="KW-0998">Cell outer membrane</keyword>
<dbReference type="GO" id="GO:0009279">
    <property type="term" value="C:cell outer membrane"/>
    <property type="evidence" value="ECO:0007669"/>
    <property type="project" value="UniProtKB-SubCell"/>
</dbReference>
<keyword evidence="6" id="KW-0653">Protein transport</keyword>
<evidence type="ECO:0000256" key="3">
    <source>
        <dbReference type="ARBA" id="ARBA00022448"/>
    </source>
</evidence>
<evidence type="ECO:0000256" key="4">
    <source>
        <dbReference type="ARBA" id="ARBA00022452"/>
    </source>
</evidence>
<evidence type="ECO:0000313" key="13">
    <source>
        <dbReference type="EMBL" id="AEH45981.1"/>
    </source>
</evidence>
<name>F8ADG4_THEID</name>
<evidence type="ECO:0000256" key="1">
    <source>
        <dbReference type="ARBA" id="ARBA00004442"/>
    </source>
</evidence>
<dbReference type="NCBIfam" id="TIGR02517">
    <property type="entry name" value="type_II_gspD"/>
    <property type="match status" value="1"/>
</dbReference>
<dbReference type="InterPro" id="IPR038591">
    <property type="entry name" value="NolW-like_sf"/>
</dbReference>
<dbReference type="InterPro" id="IPR005644">
    <property type="entry name" value="NolW-like"/>
</dbReference>
<evidence type="ECO:0000256" key="7">
    <source>
        <dbReference type="ARBA" id="ARBA00023136"/>
    </source>
</evidence>
<dbReference type="HOGENOM" id="CLU_006756_1_2_0"/>
<evidence type="ECO:0000256" key="2">
    <source>
        <dbReference type="ARBA" id="ARBA00006980"/>
    </source>
</evidence>
<keyword evidence="14" id="KW-1185">Reference proteome</keyword>
<dbReference type="Pfam" id="PF03958">
    <property type="entry name" value="Secretin_N"/>
    <property type="match status" value="1"/>
</dbReference>
<evidence type="ECO:0000256" key="10">
    <source>
        <dbReference type="SAM" id="MobiDB-lite"/>
    </source>
</evidence>
<evidence type="ECO:0000256" key="5">
    <source>
        <dbReference type="ARBA" id="ARBA00022729"/>
    </source>
</evidence>
<dbReference type="InterPro" id="IPR050810">
    <property type="entry name" value="Bact_Secretion_Sys_Channel"/>
</dbReference>
<proteinExistence type="inferred from homology"/>
<dbReference type="PaxDb" id="667014-Thein_2133"/>
<dbReference type="InterPro" id="IPR001775">
    <property type="entry name" value="GspD/PilQ"/>
</dbReference>
<feature type="domain" description="Type II/III secretion system secretin-like" evidence="11">
    <location>
        <begin position="505"/>
        <end position="670"/>
    </location>
</feature>
<dbReference type="eggNOG" id="COG1450">
    <property type="taxonomic scope" value="Bacteria"/>
</dbReference>
<feature type="region of interest" description="Disordered" evidence="10">
    <location>
        <begin position="40"/>
        <end position="65"/>
    </location>
</feature>
<dbReference type="Pfam" id="PF00263">
    <property type="entry name" value="Secretin"/>
    <property type="match status" value="1"/>
</dbReference>
<dbReference type="OrthoDB" id="9775455at2"/>
<dbReference type="AlphaFoldDB" id="F8ADG4"/>
<protein>
    <submittedName>
        <fullName evidence="13">General secretion pathway protein D</fullName>
    </submittedName>
</protein>
<dbReference type="EMBL" id="CP002683">
    <property type="protein sequence ID" value="AEH45981.1"/>
    <property type="molecule type" value="Genomic_DNA"/>
</dbReference>
<keyword evidence="4" id="KW-1134">Transmembrane beta strand</keyword>
<evidence type="ECO:0000259" key="12">
    <source>
        <dbReference type="Pfam" id="PF03958"/>
    </source>
</evidence>
<reference evidence="13 14" key="2">
    <citation type="journal article" date="2012" name="Stand. Genomic Sci.">
        <title>Complete genome sequence of the thermophilic sulfate-reducing ocean bacterium Thermodesulfatator indicus type strain (CIR29812(T)).</title>
        <authorList>
            <person name="Anderson I."/>
            <person name="Saunders E."/>
            <person name="Lapidus A."/>
            <person name="Nolan M."/>
            <person name="Lucas S."/>
            <person name="Tice H."/>
            <person name="Del Rio T.G."/>
            <person name="Cheng J.F."/>
            <person name="Han C."/>
            <person name="Tapia R."/>
            <person name="Goodwin L.A."/>
            <person name="Pitluck S."/>
            <person name="Liolios K."/>
            <person name="Mavromatis K."/>
            <person name="Pagani I."/>
            <person name="Ivanova N."/>
            <person name="Mikhailova N."/>
            <person name="Pati A."/>
            <person name="Chen A."/>
            <person name="Palaniappan K."/>
            <person name="Land M."/>
            <person name="Hauser L."/>
            <person name="Jeffries C.D."/>
            <person name="Chang Y.J."/>
            <person name="Brambilla E.M."/>
            <person name="Rohde M."/>
            <person name="Spring S."/>
            <person name="Goker M."/>
            <person name="Detter J.C."/>
            <person name="Woyke T."/>
            <person name="Bristow J."/>
            <person name="Eisen J.A."/>
            <person name="Markowitz V."/>
            <person name="Hugenholtz P."/>
            <person name="Kyrpides N.C."/>
            <person name="Klenk H.P."/>
        </authorList>
    </citation>
    <scope>NUCLEOTIDE SEQUENCE [LARGE SCALE GENOMIC DNA]</scope>
    <source>
        <strain evidence="14">DSM 15286 / JCM 11887 / CIR29812</strain>
    </source>
</reference>
<gene>
    <name evidence="13" type="ordered locus">Thein_2133</name>
</gene>
<dbReference type="InterPro" id="IPR013356">
    <property type="entry name" value="T2SS_GspD"/>
</dbReference>